<dbReference type="AlphaFoldDB" id="A0A8J6A3Y2"/>
<evidence type="ECO:0000256" key="6">
    <source>
        <dbReference type="ARBA" id="ARBA00022537"/>
    </source>
</evidence>
<dbReference type="OrthoDB" id="504708at2759"/>
<evidence type="ECO:0000256" key="3">
    <source>
        <dbReference type="ARBA" id="ARBA00009214"/>
    </source>
</evidence>
<comment type="subunit">
    <text evidence="21">Monomer or dimer; as a C5b-7 complex it can also form multimeric rosettes. Component of the membrane attack complex (MAC), composed of complement C5b, C6, C7, C8A, C8B, C8G and multiple copies of the pore-forming subunit C9.</text>
</comment>
<evidence type="ECO:0000256" key="20">
    <source>
        <dbReference type="ARBA" id="ARBA00093281"/>
    </source>
</evidence>
<evidence type="ECO:0000256" key="18">
    <source>
        <dbReference type="ARBA" id="ARBA00023298"/>
    </source>
</evidence>
<keyword evidence="6" id="KW-1052">Target cell membrane</keyword>
<dbReference type="GO" id="GO:0005579">
    <property type="term" value="C:membrane attack complex"/>
    <property type="evidence" value="ECO:0007669"/>
    <property type="project" value="UniProtKB-KW"/>
</dbReference>
<keyword evidence="17" id="KW-0325">Glycoprotein</keyword>
<proteinExistence type="inferred from homology"/>
<keyword evidence="14" id="KW-0473">Membrane attack complex</keyword>
<dbReference type="FunFam" id="4.10.400.10:FF:000099">
    <property type="entry name" value="Complement component C7"/>
    <property type="match status" value="1"/>
</dbReference>
<evidence type="ECO:0000256" key="12">
    <source>
        <dbReference type="ARBA" id="ARBA00022859"/>
    </source>
</evidence>
<dbReference type="PROSITE" id="PS01209">
    <property type="entry name" value="LDLRA_1"/>
    <property type="match status" value="1"/>
</dbReference>
<sequence>MALGQNAMAAPRLRRSVAVYGQYGGHACAGSAFETQLCKPVRGCPIEEGCGERFRCFSGQCISKSLVCNGDSDCEEDSADEDKCEDVENRLSCDIDETPPNIELTGNGYNALTGKFRNRVINTKSFGGQCRKVFSGDGKHYYRLSGNILSYTFQVKINNDFNYEFYNSIWSYVKHTLTIYTSCTSESSFFKSSQSSSNSHASNMSEVLKK</sequence>
<dbReference type="PANTHER" id="PTHR45742:SF2">
    <property type="entry name" value="COMPLEMENT COMPONENT C7"/>
    <property type="match status" value="1"/>
</dbReference>
<evidence type="ECO:0000256" key="2">
    <source>
        <dbReference type="ARBA" id="ARBA00004613"/>
    </source>
</evidence>
<dbReference type="InterPro" id="IPR036055">
    <property type="entry name" value="LDL_receptor-like_sf"/>
</dbReference>
<dbReference type="GO" id="GO:0044218">
    <property type="term" value="C:other organism cell membrane"/>
    <property type="evidence" value="ECO:0007669"/>
    <property type="project" value="UniProtKB-KW"/>
</dbReference>
<evidence type="ECO:0000256" key="17">
    <source>
        <dbReference type="ARBA" id="ARBA00023180"/>
    </source>
</evidence>
<dbReference type="GO" id="GO:0005576">
    <property type="term" value="C:extracellular region"/>
    <property type="evidence" value="ECO:0007669"/>
    <property type="project" value="UniProtKB-SubCell"/>
</dbReference>
<dbReference type="GO" id="GO:0045087">
    <property type="term" value="P:innate immune response"/>
    <property type="evidence" value="ECO:0007669"/>
    <property type="project" value="UniProtKB-KW"/>
</dbReference>
<dbReference type="InterPro" id="IPR001862">
    <property type="entry name" value="MAC_perforin"/>
</dbReference>
<keyword evidence="8" id="KW-0768">Sushi</keyword>
<dbReference type="GO" id="GO:0031640">
    <property type="term" value="P:killing of cells of another organism"/>
    <property type="evidence" value="ECO:0007669"/>
    <property type="project" value="UniProtKB-KW"/>
</dbReference>
<dbReference type="SUPFAM" id="SSF57424">
    <property type="entry name" value="LDL receptor-like module"/>
    <property type="match status" value="1"/>
</dbReference>
<feature type="disulfide bond" evidence="22">
    <location>
        <begin position="56"/>
        <end position="74"/>
    </location>
</feature>
<dbReference type="SMART" id="SM00192">
    <property type="entry name" value="LDLa"/>
    <property type="match status" value="1"/>
</dbReference>
<evidence type="ECO:0000256" key="23">
    <source>
        <dbReference type="SAM" id="MobiDB-lite"/>
    </source>
</evidence>
<evidence type="ECO:0000256" key="14">
    <source>
        <dbReference type="ARBA" id="ARBA00023058"/>
    </source>
</evidence>
<evidence type="ECO:0000256" key="5">
    <source>
        <dbReference type="ARBA" id="ARBA00022536"/>
    </source>
</evidence>
<evidence type="ECO:0000256" key="16">
    <source>
        <dbReference type="ARBA" id="ARBA00023157"/>
    </source>
</evidence>
<evidence type="ECO:0000256" key="22">
    <source>
        <dbReference type="PROSITE-ProRule" id="PRU00124"/>
    </source>
</evidence>
<keyword evidence="4" id="KW-0964">Secreted</keyword>
<comment type="similarity">
    <text evidence="3">Belongs to the complement C6/C7/C8/C9 family.</text>
</comment>
<comment type="subcellular location">
    <subcellularLocation>
        <location evidence="2">Secreted</location>
    </subcellularLocation>
    <subcellularLocation>
        <location evidence="1">Target cell membrane</location>
    </subcellularLocation>
</comment>
<protein>
    <recommendedName>
        <fullName evidence="19">Complement component C7</fullName>
    </recommendedName>
</protein>
<evidence type="ECO:0000256" key="19">
    <source>
        <dbReference type="ARBA" id="ARBA00073222"/>
    </source>
</evidence>
<feature type="non-terminal residue" evidence="24">
    <location>
        <position position="210"/>
    </location>
</feature>
<reference evidence="24" key="1">
    <citation type="journal article" date="2021" name="Evol. Appl.">
        <title>The genome of the Pyrenean desman and the effects of bottlenecks and inbreeding on the genomic landscape of an endangered species.</title>
        <authorList>
            <person name="Escoda L."/>
            <person name="Castresana J."/>
        </authorList>
    </citation>
    <scope>NUCLEOTIDE SEQUENCE</scope>
    <source>
        <strain evidence="24">IBE-C5619</strain>
    </source>
</reference>
<evidence type="ECO:0000256" key="4">
    <source>
        <dbReference type="ARBA" id="ARBA00022525"/>
    </source>
</evidence>
<evidence type="ECO:0000256" key="15">
    <source>
        <dbReference type="ARBA" id="ARBA00023136"/>
    </source>
</evidence>
<keyword evidence="16 22" id="KW-1015">Disulfide bond</keyword>
<evidence type="ECO:0000256" key="1">
    <source>
        <dbReference type="ARBA" id="ARBA00004175"/>
    </source>
</evidence>
<keyword evidence="13" id="KW-0180">Complement pathway</keyword>
<keyword evidence="10" id="KW-0677">Repeat</keyword>
<comment type="caution">
    <text evidence="24">The sequence shown here is derived from an EMBL/GenBank/DDBJ whole genome shotgun (WGS) entry which is preliminary data.</text>
</comment>
<keyword evidence="12" id="KW-0391">Immunity</keyword>
<evidence type="ECO:0000313" key="24">
    <source>
        <dbReference type="EMBL" id="KAG8511667.1"/>
    </source>
</evidence>
<comment type="caution">
    <text evidence="22">Lacks conserved residue(s) required for the propagation of feature annotation.</text>
</comment>
<feature type="region of interest" description="Disordered" evidence="23">
    <location>
        <begin position="190"/>
        <end position="210"/>
    </location>
</feature>
<evidence type="ECO:0000313" key="25">
    <source>
        <dbReference type="Proteomes" id="UP000700334"/>
    </source>
</evidence>
<evidence type="ECO:0000256" key="9">
    <source>
        <dbReference type="ARBA" id="ARBA00022729"/>
    </source>
</evidence>
<accession>A0A8J6A3Y2</accession>
<evidence type="ECO:0000256" key="8">
    <source>
        <dbReference type="ARBA" id="ARBA00022659"/>
    </source>
</evidence>
<organism evidence="24 25">
    <name type="scientific">Galemys pyrenaicus</name>
    <name type="common">Iberian desman</name>
    <name type="synonym">Pyrenean desman</name>
    <dbReference type="NCBI Taxonomy" id="202257"/>
    <lineage>
        <taxon>Eukaryota</taxon>
        <taxon>Metazoa</taxon>
        <taxon>Chordata</taxon>
        <taxon>Craniata</taxon>
        <taxon>Vertebrata</taxon>
        <taxon>Euteleostomi</taxon>
        <taxon>Mammalia</taxon>
        <taxon>Eutheria</taxon>
        <taxon>Laurasiatheria</taxon>
        <taxon>Eulipotyphla</taxon>
        <taxon>Talpidae</taxon>
        <taxon>Galemys</taxon>
    </lineage>
</organism>
<dbReference type="CDD" id="cd00112">
    <property type="entry name" value="LDLa"/>
    <property type="match status" value="1"/>
</dbReference>
<dbReference type="GO" id="GO:0006958">
    <property type="term" value="P:complement activation, classical pathway"/>
    <property type="evidence" value="ECO:0007669"/>
    <property type="project" value="UniProtKB-KW"/>
</dbReference>
<evidence type="ECO:0000256" key="11">
    <source>
        <dbReference type="ARBA" id="ARBA00022852"/>
    </source>
</evidence>
<name>A0A8J6A3Y2_GALPY</name>
<evidence type="ECO:0000256" key="7">
    <source>
        <dbReference type="ARBA" id="ARBA00022588"/>
    </source>
</evidence>
<keyword evidence="9" id="KW-0732">Signal</keyword>
<gene>
    <name evidence="24" type="ORF">J0S82_000917</name>
</gene>
<keyword evidence="25" id="KW-1185">Reference proteome</keyword>
<dbReference type="InterPro" id="IPR023415">
    <property type="entry name" value="LDLR_class-A_CS"/>
</dbReference>
<dbReference type="PROSITE" id="PS50068">
    <property type="entry name" value="LDLRA_2"/>
    <property type="match status" value="1"/>
</dbReference>
<dbReference type="InterPro" id="IPR002172">
    <property type="entry name" value="LDrepeatLR_classA_rpt"/>
</dbReference>
<evidence type="ECO:0000256" key="13">
    <source>
        <dbReference type="ARBA" id="ARBA00022875"/>
    </source>
</evidence>
<evidence type="ECO:0000256" key="10">
    <source>
        <dbReference type="ARBA" id="ARBA00022737"/>
    </source>
</evidence>
<dbReference type="EMBL" id="JAGFMF010011827">
    <property type="protein sequence ID" value="KAG8511667.1"/>
    <property type="molecule type" value="Genomic_DNA"/>
</dbReference>
<dbReference type="PRINTS" id="PR00764">
    <property type="entry name" value="COMPLEMENTC9"/>
</dbReference>
<dbReference type="Pfam" id="PF00057">
    <property type="entry name" value="Ldl_recept_a"/>
    <property type="match status" value="1"/>
</dbReference>
<keyword evidence="11" id="KW-0204">Cytolysis</keyword>
<keyword evidence="7" id="KW-0399">Innate immunity</keyword>
<dbReference type="Gene3D" id="4.10.400.10">
    <property type="entry name" value="Low-density Lipoprotein Receptor"/>
    <property type="match status" value="1"/>
</dbReference>
<keyword evidence="18" id="KW-1053">Target membrane</keyword>
<dbReference type="Proteomes" id="UP000700334">
    <property type="component" value="Unassembled WGS sequence"/>
</dbReference>
<comment type="function">
    <text evidence="20">Component of the membrane attack complex (MAC), a multiprotein complex activated by the complement cascade, which inserts into a target cell membrane and forms a pore, leading to target cell membrane rupture and cell lysis. The MAC is initiated by proteolytic cleavage of C5 into complement C5b in response to the classical, alternative, lectin and GZMK complement pathways. The complement pathways consist in a cascade of proteins that leads to phagocytosis and breakdown of pathogens and signaling that strengthens the adaptive immune system. C7 serves as a membrane anchor. During MAC assembly, associates with C5b and C6 to form the C5b-7 complex, a key lipophilic precursor of the MAC complex, which associates with the outer leaflet and reduces the energy for membrane bending.</text>
</comment>
<keyword evidence="15" id="KW-0472">Membrane</keyword>
<keyword evidence="5" id="KW-0245">EGF-like domain</keyword>
<dbReference type="PANTHER" id="PTHR45742">
    <property type="entry name" value="COMPLEMENT COMPONENT C6"/>
    <property type="match status" value="1"/>
</dbReference>
<evidence type="ECO:0000256" key="21">
    <source>
        <dbReference type="ARBA" id="ARBA00093478"/>
    </source>
</evidence>